<dbReference type="Proteomes" id="UP000018680">
    <property type="component" value="Chromosome"/>
</dbReference>
<dbReference type="HOGENOM" id="CLU_3296265_0_0_12"/>
<reference evidence="1 2" key="1">
    <citation type="journal article" date="2015" name="Stand. Genomic Sci.">
        <title>Complete genome sequence and description of Salinispira pacifica gen. nov., sp. nov., a novel spirochaete isolated form a hypersaline microbial mat.</title>
        <authorList>
            <person name="Ben Hania W."/>
            <person name="Joseph M."/>
            <person name="Schumann P."/>
            <person name="Bunk B."/>
            <person name="Fiebig A."/>
            <person name="Sproer C."/>
            <person name="Klenk H.P."/>
            <person name="Fardeau M.L."/>
            <person name="Spring S."/>
        </authorList>
    </citation>
    <scope>NUCLEOTIDE SEQUENCE [LARGE SCALE GENOMIC DNA]</scope>
    <source>
        <strain evidence="1 2">L21-RPul-D2</strain>
    </source>
</reference>
<dbReference type="KEGG" id="slr:L21SP2_0537"/>
<evidence type="ECO:0000313" key="1">
    <source>
        <dbReference type="EMBL" id="AHC13969.1"/>
    </source>
</evidence>
<keyword evidence="2" id="KW-1185">Reference proteome</keyword>
<dbReference type="AlphaFoldDB" id="V5WEH9"/>
<name>V5WEH9_9SPIO</name>
<dbReference type="STRING" id="1307761.L21SP2_0537"/>
<gene>
    <name evidence="1" type="ORF">L21SP2_0537</name>
</gene>
<dbReference type="EMBL" id="CP006939">
    <property type="protein sequence ID" value="AHC13969.1"/>
    <property type="molecule type" value="Genomic_DNA"/>
</dbReference>
<organism evidence="1 2">
    <name type="scientific">Salinispira pacifica</name>
    <dbReference type="NCBI Taxonomy" id="1307761"/>
    <lineage>
        <taxon>Bacteria</taxon>
        <taxon>Pseudomonadati</taxon>
        <taxon>Spirochaetota</taxon>
        <taxon>Spirochaetia</taxon>
        <taxon>Spirochaetales</taxon>
        <taxon>Spirochaetaceae</taxon>
        <taxon>Salinispira</taxon>
    </lineage>
</organism>
<sequence>MMKLCCRKFLLAINAFFPYIVHISRGQSPHTIYTGMTTGT</sequence>
<accession>V5WEH9</accession>
<proteinExistence type="predicted"/>
<protein>
    <submittedName>
        <fullName evidence="1">Uncharacterized protein</fullName>
    </submittedName>
</protein>
<evidence type="ECO:0000313" key="2">
    <source>
        <dbReference type="Proteomes" id="UP000018680"/>
    </source>
</evidence>